<gene>
    <name evidence="1" type="ORF">HANVADRAFT_51492</name>
</gene>
<evidence type="ECO:0000313" key="2">
    <source>
        <dbReference type="Proteomes" id="UP000092321"/>
    </source>
</evidence>
<dbReference type="InterPro" id="IPR027408">
    <property type="entry name" value="PNPase/RNase_PH_dom_sf"/>
</dbReference>
<comment type="caution">
    <text evidence="1">The sequence shown here is derived from an EMBL/GenBank/DDBJ whole genome shotgun (WGS) entry which is preliminary data.</text>
</comment>
<accession>A0A1B7TIQ3</accession>
<dbReference type="EMBL" id="LXPE01000003">
    <property type="protein sequence ID" value="OBA28619.1"/>
    <property type="molecule type" value="Genomic_DNA"/>
</dbReference>
<dbReference type="OrthoDB" id="2504340at2759"/>
<reference evidence="2" key="1">
    <citation type="journal article" date="2016" name="Proc. Natl. Acad. Sci. U.S.A.">
        <title>Comparative genomics of biotechnologically important yeasts.</title>
        <authorList>
            <person name="Riley R."/>
            <person name="Haridas S."/>
            <person name="Wolfe K.H."/>
            <person name="Lopes M.R."/>
            <person name="Hittinger C.T."/>
            <person name="Goeker M."/>
            <person name="Salamov A.A."/>
            <person name="Wisecaver J.H."/>
            <person name="Long T.M."/>
            <person name="Calvey C.H."/>
            <person name="Aerts A.L."/>
            <person name="Barry K.W."/>
            <person name="Choi C."/>
            <person name="Clum A."/>
            <person name="Coughlan A.Y."/>
            <person name="Deshpande S."/>
            <person name="Douglass A.P."/>
            <person name="Hanson S.J."/>
            <person name="Klenk H.-P."/>
            <person name="LaButti K.M."/>
            <person name="Lapidus A."/>
            <person name="Lindquist E.A."/>
            <person name="Lipzen A.M."/>
            <person name="Meier-Kolthoff J.P."/>
            <person name="Ohm R.A."/>
            <person name="Otillar R.P."/>
            <person name="Pangilinan J.L."/>
            <person name="Peng Y."/>
            <person name="Rokas A."/>
            <person name="Rosa C.A."/>
            <person name="Scheuner C."/>
            <person name="Sibirny A.A."/>
            <person name="Slot J.C."/>
            <person name="Stielow J.B."/>
            <person name="Sun H."/>
            <person name="Kurtzman C.P."/>
            <person name="Blackwell M."/>
            <person name="Grigoriev I.V."/>
            <person name="Jeffries T.W."/>
        </authorList>
    </citation>
    <scope>NUCLEOTIDE SEQUENCE [LARGE SCALE GENOMIC DNA]</scope>
    <source>
        <strain evidence="2">NRRL Y-1626</strain>
    </source>
</reference>
<evidence type="ECO:0000313" key="1">
    <source>
        <dbReference type="EMBL" id="OBA28619.1"/>
    </source>
</evidence>
<sequence length="242" mass="27992">MSLKHDKRRLLGPSDVQHVSLSNSNISETFIDIKNDKNVNIQKGEEEEDTIVVERDILQQTSNSSTLYTVTNKNEYLSLLSSMYVKPYKQQFVEKCVINVNFENFIDKENLTTYEHFVQEFLESTIILSEYPKSGLDFFIKNVTTSNNYDITKKQPVDVILLKHLITSTILTLLEANISIKYWPAVGISKSKKTLAIYIKNESEIISYLSNTQSSPLTNIKKELEECKIDARKNRFNIKSWF</sequence>
<protein>
    <submittedName>
        <fullName evidence="1">Uncharacterized protein</fullName>
    </submittedName>
</protein>
<dbReference type="AlphaFoldDB" id="A0A1B7TIQ3"/>
<organism evidence="1 2">
    <name type="scientific">Hanseniaspora valbyensis NRRL Y-1626</name>
    <dbReference type="NCBI Taxonomy" id="766949"/>
    <lineage>
        <taxon>Eukaryota</taxon>
        <taxon>Fungi</taxon>
        <taxon>Dikarya</taxon>
        <taxon>Ascomycota</taxon>
        <taxon>Saccharomycotina</taxon>
        <taxon>Saccharomycetes</taxon>
        <taxon>Saccharomycodales</taxon>
        <taxon>Saccharomycodaceae</taxon>
        <taxon>Hanseniaspora</taxon>
    </lineage>
</organism>
<name>A0A1B7TIQ3_9ASCO</name>
<dbReference type="Proteomes" id="UP000092321">
    <property type="component" value="Unassembled WGS sequence"/>
</dbReference>
<dbReference type="Gene3D" id="3.30.230.70">
    <property type="entry name" value="GHMP Kinase, N-terminal domain"/>
    <property type="match status" value="1"/>
</dbReference>
<proteinExistence type="predicted"/>
<keyword evidence="2" id="KW-1185">Reference proteome</keyword>